<dbReference type="Gene3D" id="3.30.540.10">
    <property type="entry name" value="Fructose-1,6-Bisphosphatase, subunit A, domain 1"/>
    <property type="match status" value="1"/>
</dbReference>
<evidence type="ECO:0000256" key="9">
    <source>
        <dbReference type="HAMAP-Rule" id="MF_02095"/>
    </source>
</evidence>
<evidence type="ECO:0000256" key="8">
    <source>
        <dbReference type="ARBA" id="ARBA00023136"/>
    </source>
</evidence>
<dbReference type="EC" id="3.1.3.7" evidence="9"/>
<evidence type="ECO:0000313" key="11">
    <source>
        <dbReference type="Proteomes" id="UP000679575"/>
    </source>
</evidence>
<keyword evidence="11" id="KW-1185">Reference proteome</keyword>
<feature type="binding site" evidence="9">
    <location>
        <position position="87"/>
    </location>
    <ligand>
        <name>Mg(2+)</name>
        <dbReference type="ChEBI" id="CHEBI:18420"/>
        <label>2</label>
    </ligand>
</feature>
<comment type="function">
    <text evidence="9">Converts adenosine-3',5'-bisphosphate (PAP) to AMP.</text>
</comment>
<feature type="binding site" evidence="9">
    <location>
        <position position="68"/>
    </location>
    <ligand>
        <name>Mg(2+)</name>
        <dbReference type="ChEBI" id="CHEBI:18420"/>
        <label>1</label>
    </ligand>
</feature>
<proteinExistence type="inferred from homology"/>
<accession>A0ABX7YW69</accession>
<reference evidence="10 11" key="1">
    <citation type="submission" date="2021-04" db="EMBL/GenBank/DDBJ databases">
        <title>Novel species identification of genus Shewanella.</title>
        <authorList>
            <person name="Liu G."/>
        </authorList>
    </citation>
    <scope>NUCLEOTIDE SEQUENCE [LARGE SCALE GENOMIC DNA]</scope>
    <source>
        <strain evidence="10 11">FJAT-54481</strain>
    </source>
</reference>
<dbReference type="RefSeq" id="WP_212595962.1">
    <property type="nucleotide sequence ID" value="NZ_CP073587.1"/>
</dbReference>
<protein>
    <recommendedName>
        <fullName evidence="9">3'(2'),5'-bisphosphate nucleotidase CysQ</fullName>
        <ecNumber evidence="9">3.1.3.7</ecNumber>
    </recommendedName>
    <alternativeName>
        <fullName evidence="9">3'(2'),5-bisphosphonucleoside 3'(2')-phosphohydrolase</fullName>
    </alternativeName>
    <alternativeName>
        <fullName evidence="9">3'-phosphoadenosine 5'-phosphate phosphatase</fullName>
        <shortName evidence="9">PAP phosphatase</shortName>
    </alternativeName>
</protein>
<dbReference type="HAMAP" id="MF_02095">
    <property type="entry name" value="CysQ"/>
    <property type="match status" value="1"/>
</dbReference>
<dbReference type="Gene3D" id="3.40.190.80">
    <property type="match status" value="1"/>
</dbReference>
<dbReference type="PANTHER" id="PTHR43028:SF5">
    <property type="entry name" value="3'(2'),5'-BISPHOSPHATE NUCLEOTIDASE 1"/>
    <property type="match status" value="1"/>
</dbReference>
<comment type="similarity">
    <text evidence="2 9">Belongs to the inositol monophosphatase superfamily. CysQ family.</text>
</comment>
<evidence type="ECO:0000256" key="2">
    <source>
        <dbReference type="ARBA" id="ARBA00005289"/>
    </source>
</evidence>
<dbReference type="InterPro" id="IPR020583">
    <property type="entry name" value="Inositol_monoP_metal-BS"/>
</dbReference>
<keyword evidence="8 9" id="KW-0472">Membrane</keyword>
<comment type="cofactor">
    <cofactor evidence="9">
        <name>Mg(2+)</name>
        <dbReference type="ChEBI" id="CHEBI:18420"/>
    </cofactor>
</comment>
<dbReference type="InterPro" id="IPR050725">
    <property type="entry name" value="CysQ/Inositol_MonoPase"/>
</dbReference>
<evidence type="ECO:0000256" key="5">
    <source>
        <dbReference type="ARBA" id="ARBA00022723"/>
    </source>
</evidence>
<dbReference type="EMBL" id="CP073587">
    <property type="protein sequence ID" value="QUN06957.1"/>
    <property type="molecule type" value="Genomic_DNA"/>
</dbReference>
<evidence type="ECO:0000256" key="4">
    <source>
        <dbReference type="ARBA" id="ARBA00022519"/>
    </source>
</evidence>
<name>A0ABX7YW69_9GAMM</name>
<gene>
    <name evidence="9 10" type="primary">cysQ</name>
    <name evidence="10" type="ORF">KDN34_05815</name>
</gene>
<evidence type="ECO:0000256" key="7">
    <source>
        <dbReference type="ARBA" id="ARBA00022842"/>
    </source>
</evidence>
<feature type="binding site" evidence="9">
    <location>
        <position position="213"/>
    </location>
    <ligand>
        <name>substrate</name>
    </ligand>
</feature>
<dbReference type="GO" id="GO:0008441">
    <property type="term" value="F:3'(2'),5'-bisphosphate nucleotidase activity"/>
    <property type="evidence" value="ECO:0007669"/>
    <property type="project" value="UniProtKB-EC"/>
</dbReference>
<evidence type="ECO:0000256" key="3">
    <source>
        <dbReference type="ARBA" id="ARBA00022475"/>
    </source>
</evidence>
<dbReference type="InterPro" id="IPR000760">
    <property type="entry name" value="Inositol_monophosphatase-like"/>
</dbReference>
<keyword evidence="4 9" id="KW-0997">Cell inner membrane</keyword>
<dbReference type="PANTHER" id="PTHR43028">
    <property type="entry name" value="3'(2'),5'-BISPHOSPHATE NUCLEOTIDASE 1"/>
    <property type="match status" value="1"/>
</dbReference>
<comment type="subcellular location">
    <subcellularLocation>
        <location evidence="9">Cell inner membrane</location>
        <topology evidence="9">Peripheral membrane protein</topology>
        <orientation evidence="9">Cytoplasmic side</orientation>
    </subcellularLocation>
</comment>
<dbReference type="InterPro" id="IPR006240">
    <property type="entry name" value="CysQ"/>
</dbReference>
<dbReference type="PRINTS" id="PR00377">
    <property type="entry name" value="IMPHPHTASES"/>
</dbReference>
<keyword evidence="5 9" id="KW-0479">Metal-binding</keyword>
<evidence type="ECO:0000313" key="10">
    <source>
        <dbReference type="EMBL" id="QUN06957.1"/>
    </source>
</evidence>
<feature type="binding site" evidence="9">
    <location>
        <begin position="89"/>
        <end position="92"/>
    </location>
    <ligand>
        <name>substrate</name>
    </ligand>
</feature>
<keyword evidence="7 9" id="KW-0460">Magnesium</keyword>
<feature type="binding site" evidence="9">
    <location>
        <position position="68"/>
    </location>
    <ligand>
        <name>substrate</name>
    </ligand>
</feature>
<dbReference type="NCBIfam" id="TIGR01331">
    <property type="entry name" value="bisphos_cysQ"/>
    <property type="match status" value="1"/>
</dbReference>
<feature type="binding site" evidence="9">
    <location>
        <position position="213"/>
    </location>
    <ligand>
        <name>Mg(2+)</name>
        <dbReference type="ChEBI" id="CHEBI:18420"/>
        <label>2</label>
    </ligand>
</feature>
<sequence>MLNHSQMQQLQAIAIAAGNAIMSVYRTQDFNVELKADQTPVTQADLLSHQVINRNLQRYFPQWPVLSEESVVAWEQRKEWQQFWLVDPLDGTKEFIKRNGEFTVNIALIDKGEAVAGVVYVPVTGECYCGCKGLGSWKIIKDQVSSLTASAPSRRNTPVIVSSRSHVTPGLQDFLATLQNFELLEVGSSLKLCLLAEGRADLYPRLGDTSWWDIAAGQAVLEHAGGKLLRYDGGEPLRYNQTAQLTNPWFIACSADWLLDSEVMSGETE</sequence>
<dbReference type="PROSITE" id="PS00630">
    <property type="entry name" value="IMP_2"/>
    <property type="match status" value="1"/>
</dbReference>
<keyword evidence="3 9" id="KW-1003">Cell membrane</keyword>
<evidence type="ECO:0000256" key="1">
    <source>
        <dbReference type="ARBA" id="ARBA00001625"/>
    </source>
</evidence>
<keyword evidence="6 9" id="KW-0378">Hydrolase</keyword>
<dbReference type="SUPFAM" id="SSF56655">
    <property type="entry name" value="Carbohydrate phosphatase"/>
    <property type="match status" value="1"/>
</dbReference>
<dbReference type="InterPro" id="IPR020550">
    <property type="entry name" value="Inositol_monophosphatase_CS"/>
</dbReference>
<dbReference type="PROSITE" id="PS00629">
    <property type="entry name" value="IMP_1"/>
    <property type="match status" value="1"/>
</dbReference>
<organism evidence="10 11">
    <name type="scientific">Shewanella yunxiaonensis</name>
    <dbReference type="NCBI Taxonomy" id="2829809"/>
    <lineage>
        <taxon>Bacteria</taxon>
        <taxon>Pseudomonadati</taxon>
        <taxon>Pseudomonadota</taxon>
        <taxon>Gammaproteobacteria</taxon>
        <taxon>Alteromonadales</taxon>
        <taxon>Shewanellaceae</taxon>
        <taxon>Shewanella</taxon>
    </lineage>
</organism>
<feature type="binding site" evidence="9">
    <location>
        <position position="87"/>
    </location>
    <ligand>
        <name>Mg(2+)</name>
        <dbReference type="ChEBI" id="CHEBI:18420"/>
        <label>1</label>
    </ligand>
</feature>
<evidence type="ECO:0000256" key="6">
    <source>
        <dbReference type="ARBA" id="ARBA00022801"/>
    </source>
</evidence>
<feature type="binding site" evidence="9">
    <location>
        <position position="90"/>
    </location>
    <ligand>
        <name>Mg(2+)</name>
        <dbReference type="ChEBI" id="CHEBI:18420"/>
        <label>2</label>
    </ligand>
</feature>
<feature type="binding site" evidence="9">
    <location>
        <position position="89"/>
    </location>
    <ligand>
        <name>Mg(2+)</name>
        <dbReference type="ChEBI" id="CHEBI:18420"/>
        <label>1</label>
    </ligand>
</feature>
<comment type="catalytic activity">
    <reaction evidence="1 9">
        <text>adenosine 3',5'-bisphosphate + H2O = AMP + phosphate</text>
        <dbReference type="Rhea" id="RHEA:10040"/>
        <dbReference type="ChEBI" id="CHEBI:15377"/>
        <dbReference type="ChEBI" id="CHEBI:43474"/>
        <dbReference type="ChEBI" id="CHEBI:58343"/>
        <dbReference type="ChEBI" id="CHEBI:456215"/>
        <dbReference type="EC" id="3.1.3.7"/>
    </reaction>
</comment>
<dbReference type="CDD" id="cd01638">
    <property type="entry name" value="CysQ"/>
    <property type="match status" value="1"/>
</dbReference>
<dbReference type="Pfam" id="PF00459">
    <property type="entry name" value="Inositol_P"/>
    <property type="match status" value="1"/>
</dbReference>
<dbReference type="Proteomes" id="UP000679575">
    <property type="component" value="Chromosome"/>
</dbReference>